<dbReference type="Pfam" id="PF07992">
    <property type="entry name" value="Pyr_redox_2"/>
    <property type="match status" value="1"/>
</dbReference>
<proteinExistence type="predicted"/>
<organism evidence="7 8">
    <name type="scientific">Marinilabilia salmonicolor</name>
    <dbReference type="NCBI Taxonomy" id="989"/>
    <lineage>
        <taxon>Bacteria</taxon>
        <taxon>Pseudomonadati</taxon>
        <taxon>Bacteroidota</taxon>
        <taxon>Bacteroidia</taxon>
        <taxon>Marinilabiliales</taxon>
        <taxon>Marinilabiliaceae</taxon>
        <taxon>Marinilabilia</taxon>
    </lineage>
</organism>
<evidence type="ECO:0000256" key="1">
    <source>
        <dbReference type="ARBA" id="ARBA00022485"/>
    </source>
</evidence>
<keyword evidence="1" id="KW-0004">4Fe-4S</keyword>
<keyword evidence="2" id="KW-0479">Metal-binding</keyword>
<feature type="domain" description="FAD/NAD(P)-binding" evidence="6">
    <location>
        <begin position="6"/>
        <end position="330"/>
    </location>
</feature>
<gene>
    <name evidence="7" type="ORF">DFO77_10262</name>
</gene>
<dbReference type="PANTHER" id="PTHR43498:SF1">
    <property type="entry name" value="COB--COM HETERODISULFIDE REDUCTASE IRON-SULFUR SUBUNIT A"/>
    <property type="match status" value="1"/>
</dbReference>
<dbReference type="GO" id="GO:0016491">
    <property type="term" value="F:oxidoreductase activity"/>
    <property type="evidence" value="ECO:0007669"/>
    <property type="project" value="UniProtKB-KW"/>
</dbReference>
<evidence type="ECO:0000256" key="4">
    <source>
        <dbReference type="ARBA" id="ARBA00023004"/>
    </source>
</evidence>
<reference evidence="7 8" key="1">
    <citation type="submission" date="2018-07" db="EMBL/GenBank/DDBJ databases">
        <title>Freshwater and sediment microbial communities from various areas in North America, analyzing microbe dynamics in response to fracking.</title>
        <authorList>
            <person name="Lamendella R."/>
        </authorList>
    </citation>
    <scope>NUCLEOTIDE SEQUENCE [LARGE SCALE GENOMIC DNA]</scope>
    <source>
        <strain evidence="7 8">160A</strain>
    </source>
</reference>
<comment type="caution">
    <text evidence="7">The sequence shown here is derived from an EMBL/GenBank/DDBJ whole genome shotgun (WGS) entry which is preliminary data.</text>
</comment>
<keyword evidence="8" id="KW-1185">Reference proteome</keyword>
<evidence type="ECO:0000313" key="7">
    <source>
        <dbReference type="EMBL" id="RCW38908.1"/>
    </source>
</evidence>
<keyword evidence="5" id="KW-0411">Iron-sulfur</keyword>
<dbReference type="GO" id="GO:0046872">
    <property type="term" value="F:metal ion binding"/>
    <property type="evidence" value="ECO:0007669"/>
    <property type="project" value="UniProtKB-KW"/>
</dbReference>
<evidence type="ECO:0000256" key="2">
    <source>
        <dbReference type="ARBA" id="ARBA00022723"/>
    </source>
</evidence>
<dbReference type="AlphaFoldDB" id="A0A2T0XIP3"/>
<dbReference type="OrthoDB" id="9758544at2"/>
<evidence type="ECO:0000259" key="6">
    <source>
        <dbReference type="Pfam" id="PF07992"/>
    </source>
</evidence>
<dbReference type="InterPro" id="IPR036188">
    <property type="entry name" value="FAD/NAD-bd_sf"/>
</dbReference>
<sequence length="344" mass="38384">MIDKKHIAIIGGGIAGQEAASVLTGLGYKVTILEKNERMGGMLNKWSKLFPDFSSSQLVLDAVKVATDKNLNVICNADIFSVQKENGRFKLSDNSSLDVYADAVIMSTGYNLFDATLKEEYGYGVFENVITSADFEKVHKSGEKLTTADGKAPRRVAFIHCVGSRDAKTGNTYCSKVCCITGVKQAIEVTQMWPECEVFNFYMDLRLYGSKYDALYLEAQKHHKIQFIRGRLSEVSERQGKELQLKAEDTLQGRPLRMKTDIVVLLIGMEACKQNEDLCRDNALELDENRFFKSKNIYNHRNSSTQSGVFLAGSCICPMSVNESLESARSAAMLVDKSLKVQER</sequence>
<protein>
    <submittedName>
        <fullName evidence="7">Heterodisulfide reductase subunit A</fullName>
    </submittedName>
</protein>
<dbReference type="RefSeq" id="WP_106153344.1">
    <property type="nucleotide sequence ID" value="NZ_PVTS01000009.1"/>
</dbReference>
<dbReference type="SUPFAM" id="SSF51905">
    <property type="entry name" value="FAD/NAD(P)-binding domain"/>
    <property type="match status" value="1"/>
</dbReference>
<dbReference type="PANTHER" id="PTHR43498">
    <property type="entry name" value="FERREDOXIN:COB-COM HETERODISULFIDE REDUCTASE SUBUNIT A"/>
    <property type="match status" value="1"/>
</dbReference>
<accession>A0A2T0XIP3</accession>
<dbReference type="InterPro" id="IPR039650">
    <property type="entry name" value="HdrA-like"/>
</dbReference>
<dbReference type="EMBL" id="QPIZ01000002">
    <property type="protein sequence ID" value="RCW38908.1"/>
    <property type="molecule type" value="Genomic_DNA"/>
</dbReference>
<name>A0A2T0XIP3_9BACT</name>
<evidence type="ECO:0000256" key="5">
    <source>
        <dbReference type="ARBA" id="ARBA00023014"/>
    </source>
</evidence>
<keyword evidence="4" id="KW-0408">Iron</keyword>
<dbReference type="Gene3D" id="3.50.50.60">
    <property type="entry name" value="FAD/NAD(P)-binding domain"/>
    <property type="match status" value="3"/>
</dbReference>
<dbReference type="GO" id="GO:0051539">
    <property type="term" value="F:4 iron, 4 sulfur cluster binding"/>
    <property type="evidence" value="ECO:0007669"/>
    <property type="project" value="UniProtKB-KW"/>
</dbReference>
<keyword evidence="3" id="KW-0560">Oxidoreductase</keyword>
<evidence type="ECO:0000313" key="8">
    <source>
        <dbReference type="Proteomes" id="UP000252733"/>
    </source>
</evidence>
<dbReference type="PRINTS" id="PR00419">
    <property type="entry name" value="ADXRDTASE"/>
</dbReference>
<dbReference type="Proteomes" id="UP000252733">
    <property type="component" value="Unassembled WGS sequence"/>
</dbReference>
<dbReference type="InterPro" id="IPR023753">
    <property type="entry name" value="FAD/NAD-binding_dom"/>
</dbReference>
<evidence type="ECO:0000256" key="3">
    <source>
        <dbReference type="ARBA" id="ARBA00023002"/>
    </source>
</evidence>